<dbReference type="Proteomes" id="UP000189627">
    <property type="component" value="Plasmid pENH92"/>
</dbReference>
<evidence type="ECO:0000313" key="1">
    <source>
        <dbReference type="EMBL" id="AQV99259.1"/>
    </source>
</evidence>
<organism evidence="1 2">
    <name type="scientific">Cupriavidus necator</name>
    <name type="common">Alcaligenes eutrophus</name>
    <name type="synonym">Ralstonia eutropha</name>
    <dbReference type="NCBI Taxonomy" id="106590"/>
    <lineage>
        <taxon>Bacteria</taxon>
        <taxon>Pseudomonadati</taxon>
        <taxon>Pseudomonadota</taxon>
        <taxon>Betaproteobacteria</taxon>
        <taxon>Burkholderiales</taxon>
        <taxon>Burkholderiaceae</taxon>
        <taxon>Cupriavidus</taxon>
    </lineage>
</organism>
<proteinExistence type="predicted"/>
<keyword evidence="1" id="KW-0614">Plasmid</keyword>
<name>A0A1U9V372_CUPNE</name>
<dbReference type="OrthoDB" id="8973724at2"/>
<dbReference type="KEGG" id="cuh:BJN34_35885"/>
<evidence type="ECO:0000313" key="2">
    <source>
        <dbReference type="Proteomes" id="UP000189627"/>
    </source>
</evidence>
<sequence length="440" mass="47664">MLVTDIHDGAASVYFQQFVTLVGEEHWCQPVEKWAAHTQHNTFLREHYQSANALTFGLSRCSELVCRYGTLPPALVKEHGLQFPVAFMAQVLSLHAGMPLPMRNGFLGRVRNALRNSDEMRGLRLEMAAATHFLRRGHRLAWPELAPDANGTNGKVFDLLVEDLGSAGLEIECKAVSHDKGRALKQEAVATFSAALRSELEAMSTNLRGGLSVVVTVPKQLPSTPVGQAALARHIRLAILSNQSKTIEDGVVVRIEQFDLARLGDAPTMTNGVPAREVIDALTRTRNRPVLAMGRPGIGALLLVVQSAKEDSLLDAIEATARGARHQLSGRRPGLVLLGFDGIEAAQLADIARQDQTSGQPRTILAQAADRVLAGAGREHMVAVGFLSNTQAQTTEMSGAISYGGSAYHFFNRNSPHWHADFAGMFGGRSPQPDNERRAA</sequence>
<dbReference type="AlphaFoldDB" id="A0A1U9V372"/>
<gene>
    <name evidence="1" type="ORF">BJN34_35885</name>
</gene>
<protein>
    <submittedName>
        <fullName evidence="1">Uncharacterized protein</fullName>
    </submittedName>
</protein>
<accession>A0A1U9V372</accession>
<geneLocation type="plasmid" evidence="2">
    <name>penh92</name>
</geneLocation>
<dbReference type="RefSeq" id="WP_078201674.1">
    <property type="nucleotide sequence ID" value="NZ_CP017759.1"/>
</dbReference>
<reference evidence="2" key="1">
    <citation type="submission" date="2017-02" db="EMBL/GenBank/DDBJ databases">
        <title>Complete genome sequence of Cupriavidus necator strain NH9, a 3-chlorobenzoate degrader.</title>
        <authorList>
            <person name="Moriuchi R."/>
            <person name="Dohra H."/>
            <person name="Ogawa N."/>
        </authorList>
    </citation>
    <scope>NUCLEOTIDE SEQUENCE [LARGE SCALE GENOMIC DNA]</scope>
    <source>
        <strain evidence="2">NH9</strain>
        <plasmid evidence="2">penh92</plasmid>
    </source>
</reference>
<dbReference type="EMBL" id="CP017759">
    <property type="protein sequence ID" value="AQV99259.1"/>
    <property type="molecule type" value="Genomic_DNA"/>
</dbReference>